<dbReference type="InterPro" id="IPR013037">
    <property type="entry name" value="Clathrin_b-adaptin_app_Ig-like"/>
</dbReference>
<evidence type="ECO:0000256" key="2">
    <source>
        <dbReference type="ARBA" id="ARBA00006613"/>
    </source>
</evidence>
<keyword evidence="4" id="KW-0653">Protein transport</keyword>
<dbReference type="Gene3D" id="2.60.40.1150">
    <property type="match status" value="1"/>
</dbReference>
<organism evidence="8 9">
    <name type="scientific">Perkinsus olseni</name>
    <name type="common">Perkinsus atlanticus</name>
    <dbReference type="NCBI Taxonomy" id="32597"/>
    <lineage>
        <taxon>Eukaryota</taxon>
        <taxon>Sar</taxon>
        <taxon>Alveolata</taxon>
        <taxon>Perkinsozoa</taxon>
        <taxon>Perkinsea</taxon>
        <taxon>Perkinsida</taxon>
        <taxon>Perkinsidae</taxon>
        <taxon>Perkinsus</taxon>
    </lineage>
</organism>
<dbReference type="Pfam" id="PF01602">
    <property type="entry name" value="Adaptin_N"/>
    <property type="match status" value="1"/>
</dbReference>
<evidence type="ECO:0000313" key="8">
    <source>
        <dbReference type="EMBL" id="KAF4677398.1"/>
    </source>
</evidence>
<dbReference type="InterPro" id="IPR012295">
    <property type="entry name" value="TBP_dom_sf"/>
</dbReference>
<dbReference type="PANTHER" id="PTHR11134">
    <property type="entry name" value="ADAPTOR COMPLEX SUBUNIT BETA FAMILY MEMBER"/>
    <property type="match status" value="1"/>
</dbReference>
<evidence type="ECO:0000259" key="7">
    <source>
        <dbReference type="SMART" id="SM01020"/>
    </source>
</evidence>
<dbReference type="SUPFAM" id="SSF48371">
    <property type="entry name" value="ARM repeat"/>
    <property type="match status" value="1"/>
</dbReference>
<gene>
    <name evidence="8" type="ORF">FOZ60_017357</name>
</gene>
<dbReference type="OrthoDB" id="10254310at2759"/>
<dbReference type="Gene3D" id="3.30.310.10">
    <property type="entry name" value="TATA-Binding Protein"/>
    <property type="match status" value="1"/>
</dbReference>
<feature type="region of interest" description="Disordered" evidence="6">
    <location>
        <begin position="1012"/>
        <end position="1032"/>
    </location>
</feature>
<comment type="similarity">
    <text evidence="2">Belongs to the adaptor complexes large subunit family.</text>
</comment>
<dbReference type="Pfam" id="PF09066">
    <property type="entry name" value="B2-adapt-app_C"/>
    <property type="match status" value="1"/>
</dbReference>
<feature type="compositionally biased region" description="Acidic residues" evidence="6">
    <location>
        <begin position="656"/>
        <end position="673"/>
    </location>
</feature>
<dbReference type="InterPro" id="IPR016024">
    <property type="entry name" value="ARM-type_fold"/>
</dbReference>
<feature type="region of interest" description="Disordered" evidence="6">
    <location>
        <begin position="931"/>
        <end position="953"/>
    </location>
</feature>
<accession>A0A7J6N0H8</accession>
<keyword evidence="5" id="KW-0472">Membrane</keyword>
<dbReference type="InterPro" id="IPR011989">
    <property type="entry name" value="ARM-like"/>
</dbReference>
<comment type="subcellular location">
    <subcellularLocation>
        <location evidence="1">Endomembrane system</location>
    </subcellularLocation>
</comment>
<dbReference type="InterPro" id="IPR013041">
    <property type="entry name" value="Clathrin_app_Ig-like_sf"/>
</dbReference>
<evidence type="ECO:0000256" key="5">
    <source>
        <dbReference type="ARBA" id="ARBA00023136"/>
    </source>
</evidence>
<evidence type="ECO:0000256" key="4">
    <source>
        <dbReference type="ARBA" id="ARBA00022927"/>
    </source>
</evidence>
<dbReference type="SMART" id="SM01020">
    <property type="entry name" value="B2-adapt-app_C"/>
    <property type="match status" value="1"/>
</dbReference>
<dbReference type="EMBL" id="JABANP010000985">
    <property type="protein sequence ID" value="KAF4677398.1"/>
    <property type="molecule type" value="Genomic_DNA"/>
</dbReference>
<dbReference type="Proteomes" id="UP000541610">
    <property type="component" value="Unassembled WGS sequence"/>
</dbReference>
<name>A0A7J6N0H8_PEROL</name>
<dbReference type="SUPFAM" id="SSF55711">
    <property type="entry name" value="Subdomain of clathrin and coatomer appendage domain"/>
    <property type="match status" value="1"/>
</dbReference>
<dbReference type="GO" id="GO:0030131">
    <property type="term" value="C:clathrin adaptor complex"/>
    <property type="evidence" value="ECO:0007669"/>
    <property type="project" value="InterPro"/>
</dbReference>
<dbReference type="InterPro" id="IPR015151">
    <property type="entry name" value="B-adaptin_app_sub_C"/>
</dbReference>
<dbReference type="Gene3D" id="1.25.10.10">
    <property type="entry name" value="Leucine-rich Repeat Variant"/>
    <property type="match status" value="1"/>
</dbReference>
<keyword evidence="3" id="KW-0813">Transport</keyword>
<dbReference type="InterPro" id="IPR002553">
    <property type="entry name" value="Clathrin/coatomer_adapt-like_N"/>
</dbReference>
<protein>
    <recommendedName>
        <fullName evidence="7">Beta-adaptin appendage C-terminal subdomain domain-containing protein</fullName>
    </recommendedName>
</protein>
<reference evidence="8 9" key="1">
    <citation type="submission" date="2020-04" db="EMBL/GenBank/DDBJ databases">
        <title>Perkinsus olseni comparative genomics.</title>
        <authorList>
            <person name="Bogema D.R."/>
        </authorList>
    </citation>
    <scope>NUCLEOTIDE SEQUENCE [LARGE SCALE GENOMIC DNA]</scope>
    <source>
        <strain evidence="8">00978-12</strain>
    </source>
</reference>
<evidence type="ECO:0000256" key="6">
    <source>
        <dbReference type="SAM" id="MobiDB-lite"/>
    </source>
</evidence>
<dbReference type="GO" id="GO:0006886">
    <property type="term" value="P:intracellular protein transport"/>
    <property type="evidence" value="ECO:0007669"/>
    <property type="project" value="InterPro"/>
</dbReference>
<evidence type="ECO:0000256" key="1">
    <source>
        <dbReference type="ARBA" id="ARBA00004308"/>
    </source>
</evidence>
<sequence>MGDARYFSSSKRGEIHELKEELNSPNKDKKKEAIKKVIAAMTVGKDVSPLFPDVVNCMQTNSIEVKKLVYLYVINYAKSQPELAILAVNTFRKDTMDPNPLIRALAVRTMGSIKLEQMTEYLLEPLRRCCKDQDPYVRKTAAICIAKFFEISPDMVEDQGFVAVLKDMLSDANPMVVSNAVIALCEMQQQSGKRMMPLDEKTVSNLLLALNECTEWAQVIILDAITMFQPKDSKQAKEMIERVSARLSHVNSAVVVFPDGGLVEARAAVDVLSAIKVIMKMMEKLNNTDMIRAMCRRLSAPLVTLLSQEPEIQYIALRNIRLIVQKRPIVLQGEVKVFFCKYNDPIYVKMEKLDVMVMLANERNVDVVVAELVDYANEVDLEFACKAVSSIGRIALKLEAAADVCVNAILELIEHRADYVLQESVVSMRDVFRKYPGKYEFVIGPLCENLESLAKPEAKEAMIWILGEYPDRIENAGDLLYSFLDGFFSETYAVQQELLTAAIKFFLKDTSKTNQDIVSKVLKACTDSSSNPDLRDRGYMYWRMLSMGDLEKCKKIVVAPLPRITDTSLLVESNLLEILLGTIGQLSSIYFIAPDELIEGTKQYEEMEDYYEDQSSVEDRSQNIKAVKAAMASPRSYEERTTDLDSGSEDTSSSSSDEDDDESSESESEDEETPTTATPDLPIQRFMVHPEDQKGGNGHTGLKVAGGIGFVKGVLCMELLIGNSGSVPLTGFAIQCNKNAFGLAPKIAGMPDTLQPGSSVSVRVPLEPNRLNSGSPPPNHPPLLLQTAIKTNVDIFYMNIPYTLYVVFEPKQMINADQFLSLWQRCGADRQTSKAATPSQPLNPEMVVARLRQANLFHVNTRGSRDGGSAALYFGACLTNRLVVLLELVLTRTVPQKVMVNVRTETPPLVNHMHYLIESLLQLKAAPKAQQAATGSSATKRAHNEDALPEGKTRDKKAVITVYGGGDFQSKLEKEKEQAEGLEFEDPVEDEFEKEEIIDGDASDAEMAAEEEDAAAAGGTAVYRPGVDKVEE</sequence>
<feature type="non-terminal residue" evidence="8">
    <location>
        <position position="1"/>
    </location>
</feature>
<proteinExistence type="inferred from homology"/>
<dbReference type="AlphaFoldDB" id="A0A7J6N0H8"/>
<dbReference type="InterPro" id="IPR009028">
    <property type="entry name" value="Coatomer/calthrin_app_sub_C"/>
</dbReference>
<dbReference type="SUPFAM" id="SSF49348">
    <property type="entry name" value="Clathrin adaptor appendage domain"/>
    <property type="match status" value="1"/>
</dbReference>
<dbReference type="GO" id="GO:0016192">
    <property type="term" value="P:vesicle-mediated transport"/>
    <property type="evidence" value="ECO:0007669"/>
    <property type="project" value="InterPro"/>
</dbReference>
<dbReference type="InterPro" id="IPR026739">
    <property type="entry name" value="AP_beta"/>
</dbReference>
<comment type="caution">
    <text evidence="8">The sequence shown here is derived from an EMBL/GenBank/DDBJ whole genome shotgun (WGS) entry which is preliminary data.</text>
</comment>
<evidence type="ECO:0000313" key="9">
    <source>
        <dbReference type="Proteomes" id="UP000541610"/>
    </source>
</evidence>
<feature type="region of interest" description="Disordered" evidence="6">
    <location>
        <begin position="627"/>
        <end position="683"/>
    </location>
</feature>
<feature type="domain" description="Beta-adaptin appendage C-terminal subdomain" evidence="7">
    <location>
        <begin position="808"/>
        <end position="922"/>
    </location>
</feature>
<evidence type="ECO:0000256" key="3">
    <source>
        <dbReference type="ARBA" id="ARBA00022448"/>
    </source>
</evidence>
<feature type="compositionally biased region" description="Basic and acidic residues" evidence="6">
    <location>
        <begin position="942"/>
        <end position="953"/>
    </location>
</feature>
<dbReference type="GO" id="GO:0012505">
    <property type="term" value="C:endomembrane system"/>
    <property type="evidence" value="ECO:0007669"/>
    <property type="project" value="UniProtKB-SubCell"/>
</dbReference>